<dbReference type="InterPro" id="IPR027417">
    <property type="entry name" value="P-loop_NTPase"/>
</dbReference>
<dbReference type="InterPro" id="IPR050388">
    <property type="entry name" value="ABC_Ni/Peptide_Import"/>
</dbReference>
<accession>A0A1I0I8Z7</accession>
<keyword evidence="5" id="KW-0547">Nucleotide-binding</keyword>
<evidence type="ECO:0000256" key="5">
    <source>
        <dbReference type="ARBA" id="ARBA00022741"/>
    </source>
</evidence>
<dbReference type="GO" id="GO:0016887">
    <property type="term" value="F:ATP hydrolysis activity"/>
    <property type="evidence" value="ECO:0007669"/>
    <property type="project" value="InterPro"/>
</dbReference>
<feature type="domain" description="ABC transporter" evidence="8">
    <location>
        <begin position="5"/>
        <end position="246"/>
    </location>
</feature>
<keyword evidence="10" id="KW-1185">Reference proteome</keyword>
<evidence type="ECO:0000313" key="9">
    <source>
        <dbReference type="EMBL" id="SET93235.1"/>
    </source>
</evidence>
<feature type="domain" description="ABC transporter" evidence="8">
    <location>
        <begin position="266"/>
        <end position="463"/>
    </location>
</feature>
<dbReference type="SUPFAM" id="SSF52540">
    <property type="entry name" value="P-loop containing nucleoside triphosphate hydrolases"/>
    <property type="match status" value="2"/>
</dbReference>
<protein>
    <submittedName>
        <fullName evidence="9">Peptide/nickel transport system ATP-binding protein</fullName>
    </submittedName>
</protein>
<dbReference type="PANTHER" id="PTHR43297:SF7">
    <property type="entry name" value="D,D-DIPEPTIDE TRANSPORT ATP-BINDING PROTEIN DDPD-RELATED"/>
    <property type="match status" value="1"/>
</dbReference>
<evidence type="ECO:0000256" key="7">
    <source>
        <dbReference type="ARBA" id="ARBA00023136"/>
    </source>
</evidence>
<dbReference type="EMBL" id="FOHO01000015">
    <property type="protein sequence ID" value="SET93235.1"/>
    <property type="molecule type" value="Genomic_DNA"/>
</dbReference>
<gene>
    <name evidence="9" type="ORF">SAMN04489858_11515</name>
</gene>
<evidence type="ECO:0000256" key="1">
    <source>
        <dbReference type="ARBA" id="ARBA00004417"/>
    </source>
</evidence>
<keyword evidence="7" id="KW-0472">Membrane</keyword>
<dbReference type="Pfam" id="PF00005">
    <property type="entry name" value="ABC_tran"/>
    <property type="match status" value="2"/>
</dbReference>
<evidence type="ECO:0000259" key="8">
    <source>
        <dbReference type="PROSITE" id="PS50893"/>
    </source>
</evidence>
<dbReference type="GO" id="GO:0005524">
    <property type="term" value="F:ATP binding"/>
    <property type="evidence" value="ECO:0007669"/>
    <property type="project" value="UniProtKB-KW"/>
</dbReference>
<dbReference type="PROSITE" id="PS00675">
    <property type="entry name" value="SIGMA54_INTERACT_1"/>
    <property type="match status" value="1"/>
</dbReference>
<evidence type="ECO:0000256" key="2">
    <source>
        <dbReference type="ARBA" id="ARBA00005417"/>
    </source>
</evidence>
<dbReference type="GO" id="GO:0005886">
    <property type="term" value="C:plasma membrane"/>
    <property type="evidence" value="ECO:0007669"/>
    <property type="project" value="UniProtKB-SubCell"/>
</dbReference>
<dbReference type="InterPro" id="IPR003439">
    <property type="entry name" value="ABC_transporter-like_ATP-bd"/>
</dbReference>
<proteinExistence type="inferred from homology"/>
<comment type="similarity">
    <text evidence="2">Belongs to the ABC transporter superfamily.</text>
</comment>
<dbReference type="STRING" id="364199.SAMN04489858_11515"/>
<dbReference type="InterPro" id="IPR025662">
    <property type="entry name" value="Sigma_54_int_dom_ATP-bd_1"/>
</dbReference>
<organism evidence="9 10">
    <name type="scientific">Paracoccus homiensis</name>
    <dbReference type="NCBI Taxonomy" id="364199"/>
    <lineage>
        <taxon>Bacteria</taxon>
        <taxon>Pseudomonadati</taxon>
        <taxon>Pseudomonadota</taxon>
        <taxon>Alphaproteobacteria</taxon>
        <taxon>Rhodobacterales</taxon>
        <taxon>Paracoccaceae</taxon>
        <taxon>Paracoccus</taxon>
    </lineage>
</organism>
<evidence type="ECO:0000313" key="10">
    <source>
        <dbReference type="Proteomes" id="UP000199180"/>
    </source>
</evidence>
<dbReference type="OrthoDB" id="9802264at2"/>
<evidence type="ECO:0000256" key="3">
    <source>
        <dbReference type="ARBA" id="ARBA00022448"/>
    </source>
</evidence>
<dbReference type="InterPro" id="IPR003593">
    <property type="entry name" value="AAA+_ATPase"/>
</dbReference>
<evidence type="ECO:0000256" key="4">
    <source>
        <dbReference type="ARBA" id="ARBA00022475"/>
    </source>
</evidence>
<dbReference type="SMART" id="SM00382">
    <property type="entry name" value="AAA"/>
    <property type="match status" value="2"/>
</dbReference>
<dbReference type="Proteomes" id="UP000199180">
    <property type="component" value="Unassembled WGS sequence"/>
</dbReference>
<keyword evidence="6 9" id="KW-0067">ATP-binding</keyword>
<sequence length="463" mass="49327">MTYSIEVEALSVFAGTTLLMGPVSFSVAPGGTLVIMGETGAGKSLIAQAILGTLPGALRSEGRITVNGRRVDTLAATQRAAMWGHELATLPQEPWRALDPLMRAFRQVAESHRFVAGTSRAEARRETVDAFAALGLTGAEDRLPGALSGGMAQRVAFAAATAAKAPILMADEPTKGLDAARHAKVVDLLARVPASGGTLLAITHEVAVTRRLGGHVIVLREGQLVEQGPADQVLTAPADPYTRSLLHADPQFWDKAQSHPAGDIVLTAKAVDVVRGGKRLISGFDLELRQGERVALTGPSGIGKTTLLDALAGLLPPVAGSVLRARSLSAHAVQKLYQDPPAAFPTRIPLDRSLRDVARLHGSDWQVVLRTLENLGVHPSLLSRRPDEVSGGELQRISIARALSVRPKVLLADEPTSRLDPITQKETLKMLERVGAQENIAMVLVTHDRHIAEKWADRVIQLA</sequence>
<evidence type="ECO:0000256" key="6">
    <source>
        <dbReference type="ARBA" id="ARBA00022840"/>
    </source>
</evidence>
<dbReference type="PANTHER" id="PTHR43297">
    <property type="entry name" value="OLIGOPEPTIDE TRANSPORT ATP-BINDING PROTEIN APPD"/>
    <property type="match status" value="1"/>
</dbReference>
<name>A0A1I0I8Z7_9RHOB</name>
<dbReference type="PROSITE" id="PS50893">
    <property type="entry name" value="ABC_TRANSPORTER_2"/>
    <property type="match status" value="2"/>
</dbReference>
<comment type="subcellular location">
    <subcellularLocation>
        <location evidence="1">Cell inner membrane</location>
        <topology evidence="1">Peripheral membrane protein</topology>
    </subcellularLocation>
</comment>
<dbReference type="RefSeq" id="WP_090737037.1">
    <property type="nucleotide sequence ID" value="NZ_FOHO01000015.1"/>
</dbReference>
<dbReference type="PROSITE" id="PS00211">
    <property type="entry name" value="ABC_TRANSPORTER_1"/>
    <property type="match status" value="2"/>
</dbReference>
<reference evidence="9 10" key="1">
    <citation type="submission" date="2016-10" db="EMBL/GenBank/DDBJ databases">
        <authorList>
            <person name="de Groot N.N."/>
        </authorList>
    </citation>
    <scope>NUCLEOTIDE SEQUENCE [LARGE SCALE GENOMIC DNA]</scope>
    <source>
        <strain evidence="9 10">DSM 17862</strain>
    </source>
</reference>
<keyword evidence="4" id="KW-1003">Cell membrane</keyword>
<dbReference type="InterPro" id="IPR017871">
    <property type="entry name" value="ABC_transporter-like_CS"/>
</dbReference>
<dbReference type="Gene3D" id="3.40.50.300">
    <property type="entry name" value="P-loop containing nucleotide triphosphate hydrolases"/>
    <property type="match status" value="2"/>
</dbReference>
<dbReference type="AlphaFoldDB" id="A0A1I0I8Z7"/>
<keyword evidence="3" id="KW-0813">Transport</keyword>